<evidence type="ECO:0000256" key="2">
    <source>
        <dbReference type="SAM" id="Coils"/>
    </source>
</evidence>
<keyword evidence="1" id="KW-0479">Metal-binding</keyword>
<feature type="transmembrane region" description="Helical" evidence="3">
    <location>
        <begin position="20"/>
        <end position="42"/>
    </location>
</feature>
<keyword evidence="3" id="KW-0812">Transmembrane</keyword>
<gene>
    <name evidence="5" type="primary">TPS2_2</name>
    <name evidence="5" type="ORF">CK203_059741</name>
</gene>
<sequence>MGPNGSIENMYQRWKSACVALVSFIVPMFTIIFFFVGMGMIATKEAFDWVLNGPTIVRGCSAITRLMDDMASHKFEQESGHIASSVECYMKQNSVSEQHAYQELNKQVENIKEDCQNQDQVKPS</sequence>
<dbReference type="InterPro" id="IPR005630">
    <property type="entry name" value="Terpene_synthase_metal-bd"/>
</dbReference>
<feature type="coiled-coil region" evidence="2">
    <location>
        <begin position="94"/>
        <end position="121"/>
    </location>
</feature>
<organism evidence="5 6">
    <name type="scientific">Vitis vinifera</name>
    <name type="common">Grape</name>
    <dbReference type="NCBI Taxonomy" id="29760"/>
    <lineage>
        <taxon>Eukaryota</taxon>
        <taxon>Viridiplantae</taxon>
        <taxon>Streptophyta</taxon>
        <taxon>Embryophyta</taxon>
        <taxon>Tracheophyta</taxon>
        <taxon>Spermatophyta</taxon>
        <taxon>Magnoliopsida</taxon>
        <taxon>eudicotyledons</taxon>
        <taxon>Gunneridae</taxon>
        <taxon>Pentapetalae</taxon>
        <taxon>rosids</taxon>
        <taxon>Vitales</taxon>
        <taxon>Vitaceae</taxon>
        <taxon>Viteae</taxon>
        <taxon>Vitis</taxon>
    </lineage>
</organism>
<feature type="domain" description="Terpene synthase metal-binding" evidence="4">
    <location>
        <begin position="19"/>
        <end position="113"/>
    </location>
</feature>
<keyword evidence="3" id="KW-1133">Transmembrane helix</keyword>
<proteinExistence type="predicted"/>
<dbReference type="GO" id="GO:0010333">
    <property type="term" value="F:terpene synthase activity"/>
    <property type="evidence" value="ECO:0007669"/>
    <property type="project" value="InterPro"/>
</dbReference>
<dbReference type="SUPFAM" id="SSF48576">
    <property type="entry name" value="Terpenoid synthases"/>
    <property type="match status" value="1"/>
</dbReference>
<reference evidence="5 6" key="1">
    <citation type="journal article" date="2018" name="PLoS Genet.">
        <title>Population sequencing reveals clonal diversity and ancestral inbreeding in the grapevine cultivar Chardonnay.</title>
        <authorList>
            <person name="Roach M.J."/>
            <person name="Johnson D.L."/>
            <person name="Bohlmann J."/>
            <person name="van Vuuren H.J."/>
            <person name="Jones S.J."/>
            <person name="Pretorius I.S."/>
            <person name="Schmidt S.A."/>
            <person name="Borneman A.R."/>
        </authorList>
    </citation>
    <scope>NUCLEOTIDE SEQUENCE [LARGE SCALE GENOMIC DNA]</scope>
    <source>
        <strain evidence="6">cv. Chardonnay</strain>
        <tissue evidence="5">Leaf</tissue>
    </source>
</reference>
<dbReference type="PANTHER" id="PTHR31225">
    <property type="entry name" value="OS04G0344100 PROTEIN-RELATED"/>
    <property type="match status" value="1"/>
</dbReference>
<comment type="caution">
    <text evidence="5">The sequence shown here is derived from an EMBL/GenBank/DDBJ whole genome shotgun (WGS) entry which is preliminary data.</text>
</comment>
<protein>
    <submittedName>
        <fullName evidence="5">Putative terpene synthase 2</fullName>
    </submittedName>
</protein>
<evidence type="ECO:0000259" key="4">
    <source>
        <dbReference type="Pfam" id="PF03936"/>
    </source>
</evidence>
<accession>A0A438G7N7</accession>
<dbReference type="Gene3D" id="1.10.600.10">
    <property type="entry name" value="Farnesyl Diphosphate Synthase"/>
    <property type="match status" value="1"/>
</dbReference>
<dbReference type="Proteomes" id="UP000288805">
    <property type="component" value="Unassembled WGS sequence"/>
</dbReference>
<dbReference type="GO" id="GO:0016114">
    <property type="term" value="P:terpenoid biosynthetic process"/>
    <property type="evidence" value="ECO:0007669"/>
    <property type="project" value="InterPro"/>
</dbReference>
<dbReference type="PANTHER" id="PTHR31225:SF241">
    <property type="entry name" value="TERPENE SYNTHASE FAMILY, METAL-BINDING DOMAIN PROTEIN"/>
    <property type="match status" value="1"/>
</dbReference>
<keyword evidence="2" id="KW-0175">Coiled coil</keyword>
<evidence type="ECO:0000256" key="1">
    <source>
        <dbReference type="ARBA" id="ARBA00022723"/>
    </source>
</evidence>
<dbReference type="InterPro" id="IPR050148">
    <property type="entry name" value="Terpene_synthase-like"/>
</dbReference>
<keyword evidence="3" id="KW-0472">Membrane</keyword>
<dbReference type="InterPro" id="IPR008949">
    <property type="entry name" value="Isoprenoid_synthase_dom_sf"/>
</dbReference>
<evidence type="ECO:0000313" key="6">
    <source>
        <dbReference type="Proteomes" id="UP000288805"/>
    </source>
</evidence>
<evidence type="ECO:0000313" key="5">
    <source>
        <dbReference type="EMBL" id="RVW68216.1"/>
    </source>
</evidence>
<dbReference type="GO" id="GO:0000287">
    <property type="term" value="F:magnesium ion binding"/>
    <property type="evidence" value="ECO:0007669"/>
    <property type="project" value="InterPro"/>
</dbReference>
<dbReference type="EMBL" id="QGNW01000544">
    <property type="protein sequence ID" value="RVW68216.1"/>
    <property type="molecule type" value="Genomic_DNA"/>
</dbReference>
<dbReference type="AlphaFoldDB" id="A0A438G7N7"/>
<evidence type="ECO:0000256" key="3">
    <source>
        <dbReference type="SAM" id="Phobius"/>
    </source>
</evidence>
<name>A0A438G7N7_VITVI</name>
<dbReference type="Pfam" id="PF03936">
    <property type="entry name" value="Terpene_synth_C"/>
    <property type="match status" value="1"/>
</dbReference>